<evidence type="ECO:0000256" key="2">
    <source>
        <dbReference type="SAM" id="SignalP"/>
    </source>
</evidence>
<dbReference type="AlphaFoldDB" id="A0A199UI25"/>
<feature type="domain" description="Bifunctional inhibitor/plant lipid transfer protein/seed storage helical" evidence="3">
    <location>
        <begin position="255"/>
        <end position="337"/>
    </location>
</feature>
<dbReference type="STRING" id="4615.A0A199UI25"/>
<protein>
    <submittedName>
        <fullName evidence="4">PEARLI1-like lipid transfer protein 2</fullName>
    </submittedName>
</protein>
<dbReference type="SMART" id="SM00499">
    <property type="entry name" value="AAI"/>
    <property type="match status" value="2"/>
</dbReference>
<feature type="chain" id="PRO_5008508044" evidence="2">
    <location>
        <begin position="23"/>
        <end position="338"/>
    </location>
</feature>
<dbReference type="Proteomes" id="UP000092600">
    <property type="component" value="Unassembled WGS sequence"/>
</dbReference>
<keyword evidence="1 2" id="KW-0732">Signal</keyword>
<dbReference type="CDD" id="cd01958">
    <property type="entry name" value="HPS_like"/>
    <property type="match status" value="2"/>
</dbReference>
<evidence type="ECO:0000259" key="3">
    <source>
        <dbReference type="SMART" id="SM00499"/>
    </source>
</evidence>
<dbReference type="InterPro" id="IPR027923">
    <property type="entry name" value="Hydrophob_seed_dom"/>
</dbReference>
<dbReference type="FunFam" id="1.10.110.10:FF:000003">
    <property type="entry name" value="pEARLI1-like lipid transfer protein 1"/>
    <property type="match status" value="2"/>
</dbReference>
<gene>
    <name evidence="4" type="ORF">ACMD2_15714</name>
</gene>
<feature type="domain" description="Bifunctional inhibitor/plant lipid transfer protein/seed storage helical" evidence="3">
    <location>
        <begin position="42"/>
        <end position="113"/>
    </location>
</feature>
<accession>A0A199UI25</accession>
<name>A0A199UI25_ANACO</name>
<dbReference type="SUPFAM" id="SSF47699">
    <property type="entry name" value="Bifunctional inhibitor/lipid-transfer protein/seed storage 2S albumin"/>
    <property type="match status" value="2"/>
</dbReference>
<dbReference type="Gene3D" id="1.10.110.10">
    <property type="entry name" value="Plant lipid-transfer and hydrophobic proteins"/>
    <property type="match status" value="2"/>
</dbReference>
<dbReference type="EMBL" id="LSRQ01007932">
    <property type="protein sequence ID" value="OAY64389.1"/>
    <property type="molecule type" value="Genomic_DNA"/>
</dbReference>
<proteinExistence type="predicted"/>
<organism evidence="4 5">
    <name type="scientific">Ananas comosus</name>
    <name type="common">Pineapple</name>
    <name type="synonym">Ananas ananas</name>
    <dbReference type="NCBI Taxonomy" id="4615"/>
    <lineage>
        <taxon>Eukaryota</taxon>
        <taxon>Viridiplantae</taxon>
        <taxon>Streptophyta</taxon>
        <taxon>Embryophyta</taxon>
        <taxon>Tracheophyta</taxon>
        <taxon>Spermatophyta</taxon>
        <taxon>Magnoliopsida</taxon>
        <taxon>Liliopsida</taxon>
        <taxon>Poales</taxon>
        <taxon>Bromeliaceae</taxon>
        <taxon>Bromelioideae</taxon>
        <taxon>Ananas</taxon>
    </lineage>
</organism>
<evidence type="ECO:0000313" key="4">
    <source>
        <dbReference type="EMBL" id="OAY64389.1"/>
    </source>
</evidence>
<feature type="signal peptide" evidence="2">
    <location>
        <begin position="1"/>
        <end position="22"/>
    </location>
</feature>
<dbReference type="PANTHER" id="PTHR31731">
    <property type="match status" value="1"/>
</dbReference>
<dbReference type="InterPro" id="IPR036312">
    <property type="entry name" value="Bifun_inhib/LTP/seed_sf"/>
</dbReference>
<reference evidence="4 5" key="1">
    <citation type="journal article" date="2016" name="DNA Res.">
        <title>The draft genome of MD-2 pineapple using hybrid error correction of long reads.</title>
        <authorList>
            <person name="Redwan R.M."/>
            <person name="Saidin A."/>
            <person name="Kumar S.V."/>
        </authorList>
    </citation>
    <scope>NUCLEOTIDE SEQUENCE [LARGE SCALE GENOMIC DNA]</scope>
    <source>
        <strain evidence="5">cv. MD2</strain>
        <tissue evidence="4">Leaf</tissue>
    </source>
</reference>
<evidence type="ECO:0000313" key="5">
    <source>
        <dbReference type="Proteomes" id="UP000092600"/>
    </source>
</evidence>
<comment type="caution">
    <text evidence="4">The sequence shown here is derived from an EMBL/GenBank/DDBJ whole genome shotgun (WGS) entry which is preliminary data.</text>
</comment>
<sequence>MASSSSALCLALILLFFAATSACGPYCWTPTPPTPTSVFGRCPVDTLKLGVCANVLDVINAKIGKPPREPCCPLLEGLVDLEAAVCLCTAIKADILGIQLNLPIHLTLILNYCGKGVPSGFQWSKLLVKLKVEESPIVSLFTRSSAAEPLLLSPAAATEPTPTVVSVAVAVAEPTSRPLPTASSLPLLSPRHPHPMASKSQASAALFLALNLLLFTLAAACGCGPTPKPPSPTPIPPTPYTPTPPTPYTPPIVKCPIDTLKLGACANLLNGLINFELGKPPKKPCCSLLGGLADAEVALCLCTVLKANVLGINLNIPIDLTLLVNYCGKNVPPGFQCP</sequence>
<dbReference type="Pfam" id="PF14547">
    <property type="entry name" value="Hydrophob_seed"/>
    <property type="match status" value="2"/>
</dbReference>
<dbReference type="InterPro" id="IPR016140">
    <property type="entry name" value="Bifunc_inhib/LTP/seed_store"/>
</dbReference>
<evidence type="ECO:0000256" key="1">
    <source>
        <dbReference type="ARBA" id="ARBA00022729"/>
    </source>
</evidence>
<dbReference type="InterPro" id="IPR051636">
    <property type="entry name" value="Plant_LTP/defense-related"/>
</dbReference>